<comment type="function">
    <text evidence="1">Involved in the import of queuosine (Q) precursors, required for Q precursor salvage.</text>
</comment>
<dbReference type="GO" id="GO:0005886">
    <property type="term" value="C:plasma membrane"/>
    <property type="evidence" value="ECO:0007669"/>
    <property type="project" value="UniProtKB-SubCell"/>
</dbReference>
<dbReference type="PANTHER" id="PTHR34300">
    <property type="entry name" value="QUEUOSINE PRECURSOR TRANSPORTER-RELATED"/>
    <property type="match status" value="1"/>
</dbReference>
<name>A0A1G1Z5A3_9BACT</name>
<dbReference type="HAMAP" id="MF_02088">
    <property type="entry name" value="Q_prec_transport"/>
    <property type="match status" value="1"/>
</dbReference>
<accession>A0A1G1Z5A3</accession>
<evidence type="ECO:0000313" key="3">
    <source>
        <dbReference type="Proteomes" id="UP000178515"/>
    </source>
</evidence>
<dbReference type="EMBL" id="MHIX01000020">
    <property type="protein sequence ID" value="OGY59216.1"/>
    <property type="molecule type" value="Genomic_DNA"/>
</dbReference>
<dbReference type="NCBIfam" id="TIGR00697">
    <property type="entry name" value="queuosine precursor transporter"/>
    <property type="match status" value="1"/>
</dbReference>
<dbReference type="GO" id="GO:0022857">
    <property type="term" value="F:transmembrane transporter activity"/>
    <property type="evidence" value="ECO:0007669"/>
    <property type="project" value="UniProtKB-UniRule"/>
</dbReference>
<dbReference type="STRING" id="1797689.A3F24_01375"/>
<dbReference type="PANTHER" id="PTHR34300:SF2">
    <property type="entry name" value="QUEUOSINE PRECURSOR TRANSPORTER-RELATED"/>
    <property type="match status" value="1"/>
</dbReference>
<keyword evidence="1" id="KW-1133">Transmembrane helix</keyword>
<keyword evidence="1" id="KW-1003">Cell membrane</keyword>
<organism evidence="2 3">
    <name type="scientific">Candidatus Colwellbacteria bacterium RIFCSPHIGHO2_12_FULL_44_17</name>
    <dbReference type="NCBI Taxonomy" id="1797689"/>
    <lineage>
        <taxon>Bacteria</taxon>
        <taxon>Candidatus Colwelliibacteriota</taxon>
    </lineage>
</organism>
<feature type="transmembrane region" description="Helical" evidence="1">
    <location>
        <begin position="186"/>
        <end position="205"/>
    </location>
</feature>
<dbReference type="Pfam" id="PF02592">
    <property type="entry name" value="Vut_1"/>
    <property type="match status" value="1"/>
</dbReference>
<reference evidence="2 3" key="1">
    <citation type="journal article" date="2016" name="Nat. Commun.">
        <title>Thousands of microbial genomes shed light on interconnected biogeochemical processes in an aquifer system.</title>
        <authorList>
            <person name="Anantharaman K."/>
            <person name="Brown C.T."/>
            <person name="Hug L.A."/>
            <person name="Sharon I."/>
            <person name="Castelle C.J."/>
            <person name="Probst A.J."/>
            <person name="Thomas B.C."/>
            <person name="Singh A."/>
            <person name="Wilkins M.J."/>
            <person name="Karaoz U."/>
            <person name="Brodie E.L."/>
            <person name="Williams K.H."/>
            <person name="Hubbard S.S."/>
            <person name="Banfield J.F."/>
        </authorList>
    </citation>
    <scope>NUCLEOTIDE SEQUENCE [LARGE SCALE GENOMIC DNA]</scope>
</reference>
<protein>
    <recommendedName>
        <fullName evidence="1">Probable queuosine precursor transporter</fullName>
        <shortName evidence="1">Q precursor transporter</shortName>
    </recommendedName>
</protein>
<dbReference type="InterPro" id="IPR003744">
    <property type="entry name" value="YhhQ"/>
</dbReference>
<comment type="subcellular location">
    <subcellularLocation>
        <location evidence="1">Cell membrane</location>
        <topology evidence="1">Multi-pass membrane protein</topology>
    </subcellularLocation>
</comment>
<evidence type="ECO:0000313" key="2">
    <source>
        <dbReference type="EMBL" id="OGY59216.1"/>
    </source>
</evidence>
<feature type="transmembrane region" description="Helical" evidence="1">
    <location>
        <begin position="70"/>
        <end position="95"/>
    </location>
</feature>
<gene>
    <name evidence="2" type="ORF">A3F24_01375</name>
</gene>
<feature type="transmembrane region" description="Helical" evidence="1">
    <location>
        <begin position="36"/>
        <end position="58"/>
    </location>
</feature>
<sequence length="218" mass="24609">MFQLSDRAFKKLLIALAIYLTSLFAANTLGLKIMPFIFGSHLSVAVFSFPIVFLMTDVIGELYGKRVAKFFVLAGFISTALFISYSLISLAMPWSADGEWVRVGYNQVFGISARIAVASLVAFLIAEFQDVFAFFFFRAKLGTKLFWLRSILSNLWSQFLDTVIFMVVAFAGVYETSTLISIIISWWLYKVAMGALYTPLSYLGLKLLREKEEEKVSQ</sequence>
<evidence type="ECO:0000256" key="1">
    <source>
        <dbReference type="HAMAP-Rule" id="MF_02088"/>
    </source>
</evidence>
<comment type="caution">
    <text evidence="2">The sequence shown here is derived from an EMBL/GenBank/DDBJ whole genome shotgun (WGS) entry which is preliminary data.</text>
</comment>
<comment type="similarity">
    <text evidence="1">Belongs to the vitamin uptake transporter (VUT/ECF) (TC 2.A.88) family. Q precursor transporter subfamily.</text>
</comment>
<keyword evidence="1" id="KW-0813">Transport</keyword>
<keyword evidence="1" id="KW-0472">Membrane</keyword>
<keyword evidence="1" id="KW-0812">Transmembrane</keyword>
<feature type="transmembrane region" description="Helical" evidence="1">
    <location>
        <begin position="151"/>
        <end position="174"/>
    </location>
</feature>
<dbReference type="AlphaFoldDB" id="A0A1G1Z5A3"/>
<proteinExistence type="inferred from homology"/>
<feature type="transmembrane region" description="Helical" evidence="1">
    <location>
        <begin position="12"/>
        <end position="30"/>
    </location>
</feature>
<dbReference type="Proteomes" id="UP000178515">
    <property type="component" value="Unassembled WGS sequence"/>
</dbReference>
<feature type="transmembrane region" description="Helical" evidence="1">
    <location>
        <begin position="115"/>
        <end position="139"/>
    </location>
</feature>